<accession>A0A484IGW8</accession>
<dbReference type="Proteomes" id="UP000294299">
    <property type="component" value="Chromosome NFRAN"/>
</dbReference>
<name>A0A484IGW8_9ARCH</name>
<evidence type="ECO:0000313" key="1">
    <source>
        <dbReference type="EMBL" id="VFJ14904.1"/>
    </source>
</evidence>
<evidence type="ECO:0000313" key="2">
    <source>
        <dbReference type="Proteomes" id="UP000294299"/>
    </source>
</evidence>
<sequence length="40" mass="4934">MLKFEIYFKIRINWDFLIKAHAIMIIKTYLKNTDNFNNDP</sequence>
<dbReference type="EMBL" id="LR216287">
    <property type="protein sequence ID" value="VFJ14904.1"/>
    <property type="molecule type" value="Genomic_DNA"/>
</dbReference>
<protein>
    <submittedName>
        <fullName evidence="1">Uncharacterized protein</fullName>
    </submittedName>
</protein>
<dbReference type="KEGG" id="nfn:NFRAN_2582"/>
<dbReference type="AlphaFoldDB" id="A0A484IGW8"/>
<gene>
    <name evidence="1" type="ORF">NFRAN_2582</name>
</gene>
<keyword evidence="2" id="KW-1185">Reference proteome</keyword>
<reference evidence="1 2" key="1">
    <citation type="submission" date="2019-02" db="EMBL/GenBank/DDBJ databases">
        <authorList>
            <person name="Lehtovirta-Morley E L."/>
        </authorList>
    </citation>
    <scope>NUCLEOTIDE SEQUENCE [LARGE SCALE GENOMIC DNA]</scope>
    <source>
        <strain evidence="1">NFRAN1</strain>
    </source>
</reference>
<proteinExistence type="predicted"/>
<organism evidence="1 2">
    <name type="scientific">Candidatus Nitrosocosmicus franklandianus</name>
    <dbReference type="NCBI Taxonomy" id="1798806"/>
    <lineage>
        <taxon>Archaea</taxon>
        <taxon>Nitrososphaerota</taxon>
        <taxon>Nitrososphaeria</taxon>
        <taxon>Nitrososphaerales</taxon>
        <taxon>Nitrososphaeraceae</taxon>
        <taxon>Candidatus Nitrosocosmicus</taxon>
    </lineage>
</organism>